<dbReference type="SUPFAM" id="SSF51905">
    <property type="entry name" value="FAD/NAD(P)-binding domain"/>
    <property type="match status" value="2"/>
</dbReference>
<dbReference type="Pfam" id="PF01266">
    <property type="entry name" value="DAO"/>
    <property type="match status" value="1"/>
</dbReference>
<dbReference type="InterPro" id="IPR036188">
    <property type="entry name" value="FAD/NAD-bd_sf"/>
</dbReference>
<reference evidence="6 7" key="1">
    <citation type="submission" date="2018-01" db="EMBL/GenBank/DDBJ databases">
        <title>Whole genome sequence of Azospirillum brasilense REC3 isolated from strawberry roots.</title>
        <authorList>
            <person name="Fontana C.A."/>
            <person name="Salazar S.M."/>
            <person name="Bassi D."/>
            <person name="Puglisi E."/>
            <person name="Lovaisa N.C."/>
            <person name="Toffoli L.M."/>
            <person name="Pedraza R."/>
            <person name="Cocconcelli P.S."/>
        </authorList>
    </citation>
    <scope>NUCLEOTIDE SEQUENCE [LARGE SCALE GENOMIC DNA]</scope>
    <source>
        <strain evidence="6 7">REC3</strain>
        <plasmid evidence="6">p2unnamed</plasmid>
    </source>
</reference>
<dbReference type="InterPro" id="IPR006076">
    <property type="entry name" value="FAD-dep_OxRdtase"/>
</dbReference>
<dbReference type="PRINTS" id="PR00411">
    <property type="entry name" value="PNDRDTASEI"/>
</dbReference>
<dbReference type="RefSeq" id="WP_103039396.1">
    <property type="nucleotide sequence ID" value="NZ_POWG01000004.1"/>
</dbReference>
<dbReference type="InterPro" id="IPR036010">
    <property type="entry name" value="2Fe-2S_ferredoxin-like_sf"/>
</dbReference>
<keyword evidence="1" id="KW-0560">Oxidoreductase</keyword>
<evidence type="ECO:0000259" key="5">
    <source>
        <dbReference type="Pfam" id="PF07992"/>
    </source>
</evidence>
<dbReference type="AlphaFoldDB" id="A0A2K1G535"/>
<dbReference type="SUPFAM" id="SSF54292">
    <property type="entry name" value="2Fe-2S ferredoxin-like"/>
    <property type="match status" value="1"/>
</dbReference>
<gene>
    <name evidence="6" type="ORF">C1S70_06000</name>
</gene>
<dbReference type="EMBL" id="POWG01000004">
    <property type="protein sequence ID" value="PNQ99910.1"/>
    <property type="molecule type" value="Genomic_DNA"/>
</dbReference>
<dbReference type="PANTHER" id="PTHR42949:SF3">
    <property type="entry name" value="ANAEROBIC GLYCEROL-3-PHOSPHATE DEHYDROGENASE SUBUNIT B"/>
    <property type="match status" value="1"/>
</dbReference>
<evidence type="ECO:0000256" key="2">
    <source>
        <dbReference type="SAM" id="MobiDB-lite"/>
    </source>
</evidence>
<dbReference type="InterPro" id="IPR051691">
    <property type="entry name" value="Metab_Enz_Cyan_OpOx_G3PDH"/>
</dbReference>
<organism evidence="6 7">
    <name type="scientific">Azospirillum argentinense</name>
    <dbReference type="NCBI Taxonomy" id="2970906"/>
    <lineage>
        <taxon>Bacteria</taxon>
        <taxon>Pseudomonadati</taxon>
        <taxon>Pseudomonadota</taxon>
        <taxon>Alphaproteobacteria</taxon>
        <taxon>Rhodospirillales</taxon>
        <taxon>Azospirillaceae</taxon>
        <taxon>Azospirillum</taxon>
    </lineage>
</organism>
<dbReference type="Pfam" id="PF07992">
    <property type="entry name" value="Pyr_redox_2"/>
    <property type="match status" value="1"/>
</dbReference>
<dbReference type="Gene3D" id="3.30.9.10">
    <property type="entry name" value="D-Amino Acid Oxidase, subunit A, domain 2"/>
    <property type="match status" value="1"/>
</dbReference>
<dbReference type="Gene3D" id="1.10.10.1100">
    <property type="entry name" value="BFD-like [2Fe-2S]-binding domain"/>
    <property type="match status" value="1"/>
</dbReference>
<evidence type="ECO:0000256" key="1">
    <source>
        <dbReference type="ARBA" id="ARBA00023002"/>
    </source>
</evidence>
<keyword evidence="6" id="KW-0614">Plasmid</keyword>
<feature type="region of interest" description="Disordered" evidence="2">
    <location>
        <begin position="88"/>
        <end position="114"/>
    </location>
</feature>
<dbReference type="GO" id="GO:0016491">
    <property type="term" value="F:oxidoreductase activity"/>
    <property type="evidence" value="ECO:0007669"/>
    <property type="project" value="UniProtKB-KW"/>
</dbReference>
<sequence length="988" mass="103773">MRLEHPSVRRDGALIEITYDGERIPALAGETVAAALAAHGVAAYRHTRDGGRRGLYCGMGACFECLVTVDGKASQRACLTKVAEGQVVRSQPPAGTAADPLAPLVPPPQGAAPEERTPDLLVLGAGPAGLAAAEAAARRGADVVVLDERPQSGGQYFKPLAPSHRADRPTDRQFRAGRALVDAARLAGATIVQEATVWGAHAPDEVVAVVAGRETVYRPRRLVIASGAYERPAPFAGWTLPGVMTTGAGQTLARAYRVAPGRRVVIAGNGPLNLQLACELVEGGVTVAAVLESAPRPSPAQWRALWTAVRSAPSLIGDGARYLLRLRRAGVPVLWSHGIVAAEGAAEGTERLERVRYAPLGADGAPRLGESVTVAADALCLGYGFIPSTEIARALGCAHRLVDRHLGYLATETAEDGATSLPGVFAVGDGVDLGGSKVAQARGTLAGIAAATQLGFADTDPEQGRRARTDLRRAEGFQAALWSIYQAPPPRLDAVPDEAMLCRCEEVTFGQVRAEIAAGHDSLAALKRNTRLGMGRCQGRYCSATAALLLEQATGRPRAADQYLAPRLPAKPTPAGAFAFEKPEWGGHQRAITPNLARPLEDGPLPDQEAEILIVGGGVVGACLAYYLTQAGRDVLVVERGDTNLQASGANAGSLHVQLLSFDFGAKAEAGGGPAAATLALGPRSIALWRDLERACGADFELAVTGGLMVADSPAGMDFLRAKAALERRYGVENAIIDAAELRRLAPALSEELVGAEYAPQEGKINPLRATYAVLEQARRQGARFLRGVNVTGIAAAPAVEGGGWRVETPRCRIRAKQIINASGPWARETGRLVGIDVPVHSAPLQMIVTEPAPKLVSQLVAHADRHLSLKQAVTGGLIIGGAWTAVFDPARRFNTVSRSSIEGNLWVARHVLPQIAGLHVVRAWAAMNINIDGAPIIGPVPGLPGFFNTVTSNGYTLAPVVARMTADLLLDGRTDIDPTPFLLDRFR</sequence>
<dbReference type="Proteomes" id="UP000236268">
    <property type="component" value="Unassembled WGS sequence"/>
</dbReference>
<dbReference type="InterPro" id="IPR023753">
    <property type="entry name" value="FAD/NAD-binding_dom"/>
</dbReference>
<dbReference type="Gene3D" id="3.10.20.440">
    <property type="entry name" value="2Fe-2S iron-sulphur cluster binding domain, sarcosine oxidase, alpha subunit, N-terminal domain"/>
    <property type="match status" value="1"/>
</dbReference>
<evidence type="ECO:0000313" key="6">
    <source>
        <dbReference type="EMBL" id="PNQ99910.1"/>
    </source>
</evidence>
<dbReference type="InterPro" id="IPR007419">
    <property type="entry name" value="BFD-like_2Fe2S-bd_dom"/>
</dbReference>
<protein>
    <submittedName>
        <fullName evidence="6">FAD-dependent oxidoreductase</fullName>
    </submittedName>
</protein>
<dbReference type="Gene3D" id="3.50.50.60">
    <property type="entry name" value="FAD/NAD(P)-binding domain"/>
    <property type="match status" value="3"/>
</dbReference>
<dbReference type="PRINTS" id="PR00368">
    <property type="entry name" value="FADPNR"/>
</dbReference>
<dbReference type="GO" id="GO:0051536">
    <property type="term" value="F:iron-sulfur cluster binding"/>
    <property type="evidence" value="ECO:0007669"/>
    <property type="project" value="InterPro"/>
</dbReference>
<comment type="caution">
    <text evidence="6">The sequence shown here is derived from an EMBL/GenBank/DDBJ whole genome shotgun (WGS) entry which is preliminary data.</text>
</comment>
<name>A0A2K1G535_9PROT</name>
<dbReference type="Pfam" id="PF04324">
    <property type="entry name" value="Fer2_BFD"/>
    <property type="match status" value="1"/>
</dbReference>
<dbReference type="InterPro" id="IPR041854">
    <property type="entry name" value="BFD-like_2Fe2S-bd_dom_sf"/>
</dbReference>
<geneLocation type="plasmid" evidence="6">
    <name>p2unnamed</name>
</geneLocation>
<feature type="domain" description="FAD dependent oxidoreductase" evidence="3">
    <location>
        <begin position="612"/>
        <end position="969"/>
    </location>
</feature>
<dbReference type="Pfam" id="PF13510">
    <property type="entry name" value="Fer2_4"/>
    <property type="match status" value="1"/>
</dbReference>
<dbReference type="CDD" id="cd19946">
    <property type="entry name" value="GlpA-like_Fer2_BFD-like"/>
    <property type="match status" value="1"/>
</dbReference>
<evidence type="ECO:0000259" key="3">
    <source>
        <dbReference type="Pfam" id="PF01266"/>
    </source>
</evidence>
<dbReference type="InterPro" id="IPR042204">
    <property type="entry name" value="2Fe-2S-bd_N"/>
</dbReference>
<proteinExistence type="predicted"/>
<accession>A0A2K1G535</accession>
<evidence type="ECO:0000259" key="4">
    <source>
        <dbReference type="Pfam" id="PF04324"/>
    </source>
</evidence>
<feature type="domain" description="FAD/NAD(P)-binding" evidence="5">
    <location>
        <begin position="119"/>
        <end position="432"/>
    </location>
</feature>
<dbReference type="PANTHER" id="PTHR42949">
    <property type="entry name" value="ANAEROBIC GLYCEROL-3-PHOSPHATE DEHYDROGENASE SUBUNIT B"/>
    <property type="match status" value="1"/>
</dbReference>
<evidence type="ECO:0000313" key="7">
    <source>
        <dbReference type="Proteomes" id="UP000236268"/>
    </source>
</evidence>
<feature type="domain" description="BFD-like [2Fe-2S]-binding" evidence="4">
    <location>
        <begin position="501"/>
        <end position="551"/>
    </location>
</feature>